<keyword evidence="2" id="KW-0472">Membrane</keyword>
<proteinExistence type="predicted"/>
<keyword evidence="5" id="KW-1185">Reference proteome</keyword>
<dbReference type="RefSeq" id="XP_028877885.1">
    <property type="nucleotide sequence ID" value="XM_029030827.1"/>
</dbReference>
<sequence length="306" mass="32241">MTMAVMVRCYLLCLLTLALCYACGLVRADSPKASESSNCVAYVGVPPFFVKTASCEEARIAIKASEPTIRHSPTQANITHGDPGVQGGKHVTTNSHQEQEVSQSDHTKVTGDSENKGRTGIQVVEQTLKAEGTPSGTLGQNNPLSSPESAKGRITKPTEEHPPPPSPVSDRQQSGEATSESTQANGENPIVSESAPDGDDHSSPHENTSPLQEQEGEGATSHDSQVAPNTDESQGTGNKQSTTTSDTTNTPNTNEESTTTTTTTLPPESTNNKKGDADSSSMISSVWVRVALLIVVTLACILVCWL</sequence>
<feature type="compositionally biased region" description="Polar residues" evidence="1">
    <location>
        <begin position="169"/>
        <end position="186"/>
    </location>
</feature>
<feature type="region of interest" description="Disordered" evidence="1">
    <location>
        <begin position="66"/>
        <end position="280"/>
    </location>
</feature>
<dbReference type="AlphaFoldDB" id="A0A1X0NI12"/>
<keyword evidence="3" id="KW-0732">Signal</keyword>
<feature type="compositionally biased region" description="Polar residues" evidence="1">
    <location>
        <begin position="221"/>
        <end position="241"/>
    </location>
</feature>
<evidence type="ECO:0008006" key="6">
    <source>
        <dbReference type="Google" id="ProtNLM"/>
    </source>
</evidence>
<name>A0A1X0NI12_9TRYP</name>
<reference evidence="4 5" key="1">
    <citation type="submission" date="2017-03" db="EMBL/GenBank/DDBJ databases">
        <title>An alternative strategy for trypanosome survival in the mammalian bloodstream revealed through genome and transcriptome analysis of the ubiquitous bovine parasite Trypanosoma (Megatrypanum) theileri.</title>
        <authorList>
            <person name="Kelly S."/>
            <person name="Ivens A."/>
            <person name="Mott A."/>
            <person name="O'Neill E."/>
            <person name="Emms D."/>
            <person name="Macleod O."/>
            <person name="Voorheis P."/>
            <person name="Matthews J."/>
            <person name="Matthews K."/>
            <person name="Carrington M."/>
        </authorList>
    </citation>
    <scope>NUCLEOTIDE SEQUENCE [LARGE SCALE GENOMIC DNA]</scope>
    <source>
        <strain evidence="4">Edinburgh</strain>
    </source>
</reference>
<dbReference type="VEuPathDB" id="TriTrypDB:TM35_000561170"/>
<feature type="compositionally biased region" description="Low complexity" evidence="1">
    <location>
        <begin position="242"/>
        <end position="270"/>
    </location>
</feature>
<dbReference type="EMBL" id="NBCO01000056">
    <property type="protein sequence ID" value="ORC83819.1"/>
    <property type="molecule type" value="Genomic_DNA"/>
</dbReference>
<organism evidence="4 5">
    <name type="scientific">Trypanosoma theileri</name>
    <dbReference type="NCBI Taxonomy" id="67003"/>
    <lineage>
        <taxon>Eukaryota</taxon>
        <taxon>Discoba</taxon>
        <taxon>Euglenozoa</taxon>
        <taxon>Kinetoplastea</taxon>
        <taxon>Metakinetoplastina</taxon>
        <taxon>Trypanosomatida</taxon>
        <taxon>Trypanosomatidae</taxon>
        <taxon>Trypanosoma</taxon>
    </lineage>
</organism>
<evidence type="ECO:0000313" key="4">
    <source>
        <dbReference type="EMBL" id="ORC83819.1"/>
    </source>
</evidence>
<feature type="chain" id="PRO_5012122908" description="Mucin TcMUCII" evidence="3">
    <location>
        <begin position="29"/>
        <end position="306"/>
    </location>
</feature>
<evidence type="ECO:0000256" key="2">
    <source>
        <dbReference type="SAM" id="Phobius"/>
    </source>
</evidence>
<keyword evidence="2" id="KW-0812">Transmembrane</keyword>
<dbReference type="Proteomes" id="UP000192257">
    <property type="component" value="Unassembled WGS sequence"/>
</dbReference>
<comment type="caution">
    <text evidence="4">The sequence shown here is derived from an EMBL/GenBank/DDBJ whole genome shotgun (WGS) entry which is preliminary data.</text>
</comment>
<evidence type="ECO:0000313" key="5">
    <source>
        <dbReference type="Proteomes" id="UP000192257"/>
    </source>
</evidence>
<accession>A0A1X0NI12</accession>
<feature type="compositionally biased region" description="Basic and acidic residues" evidence="1">
    <location>
        <begin position="97"/>
        <end position="117"/>
    </location>
</feature>
<feature type="compositionally biased region" description="Polar residues" evidence="1">
    <location>
        <begin position="134"/>
        <end position="148"/>
    </location>
</feature>
<feature type="transmembrane region" description="Helical" evidence="2">
    <location>
        <begin position="286"/>
        <end position="305"/>
    </location>
</feature>
<feature type="signal peptide" evidence="3">
    <location>
        <begin position="1"/>
        <end position="28"/>
    </location>
</feature>
<gene>
    <name evidence="4" type="ORF">TM35_000561170</name>
</gene>
<evidence type="ECO:0000256" key="1">
    <source>
        <dbReference type="SAM" id="MobiDB-lite"/>
    </source>
</evidence>
<protein>
    <recommendedName>
        <fullName evidence="6">Mucin TcMUCII</fullName>
    </recommendedName>
</protein>
<keyword evidence="2" id="KW-1133">Transmembrane helix</keyword>
<evidence type="ECO:0000256" key="3">
    <source>
        <dbReference type="SAM" id="SignalP"/>
    </source>
</evidence>
<dbReference type="GeneID" id="39990607"/>